<reference evidence="3" key="1">
    <citation type="journal article" date="2020" name="Fungal Divers.">
        <title>Resolving the Mortierellaceae phylogeny through synthesis of multi-gene phylogenetics and phylogenomics.</title>
        <authorList>
            <person name="Vandepol N."/>
            <person name="Liber J."/>
            <person name="Desiro A."/>
            <person name="Na H."/>
            <person name="Kennedy M."/>
            <person name="Barry K."/>
            <person name="Grigoriev I.V."/>
            <person name="Miller A.N."/>
            <person name="O'Donnell K."/>
            <person name="Stajich J.E."/>
            <person name="Bonito G."/>
        </authorList>
    </citation>
    <scope>NUCLEOTIDE SEQUENCE</scope>
    <source>
        <strain evidence="3">NRRL 6426</strain>
    </source>
</reference>
<dbReference type="OrthoDB" id="2420104at2759"/>
<feature type="compositionally biased region" description="Low complexity" evidence="1">
    <location>
        <begin position="192"/>
        <end position="209"/>
    </location>
</feature>
<name>A0A9P5RUE3_9FUNG</name>
<dbReference type="EMBL" id="JAAAUQ010000923">
    <property type="protein sequence ID" value="KAF9146073.1"/>
    <property type="molecule type" value="Genomic_DNA"/>
</dbReference>
<protein>
    <submittedName>
        <fullName evidence="3">Uncharacterized protein</fullName>
    </submittedName>
</protein>
<feature type="region of interest" description="Disordered" evidence="1">
    <location>
        <begin position="142"/>
        <end position="209"/>
    </location>
</feature>
<gene>
    <name evidence="3" type="ORF">BG015_011702</name>
</gene>
<dbReference type="AlphaFoldDB" id="A0A9P5RUE3"/>
<keyword evidence="2" id="KW-0472">Membrane</keyword>
<evidence type="ECO:0000313" key="3">
    <source>
        <dbReference type="EMBL" id="KAF9146073.1"/>
    </source>
</evidence>
<dbReference type="Proteomes" id="UP000748756">
    <property type="component" value="Unassembled WGS sequence"/>
</dbReference>
<feature type="compositionally biased region" description="Basic and acidic residues" evidence="1">
    <location>
        <begin position="142"/>
        <end position="168"/>
    </location>
</feature>
<sequence length="340" mass="38082">METEYLDIVNKELHDIQQFFAHYYYPSRPLLSTLTNQQHALAVLPLLKPSTVIPPSSPPSSSHGTDTIHDGGDDLFDFSFLYHTYPPPPPSSCGGDGVEKDQYVADLRDRYKQLKAVQDQMHLELTRSRILKQSIQVVGVTKSDDHARLSPLQEKKGRHTESSQERTEPLPFGDSPRVMREPLISLPFNDSPAQTTATTTPTPAPKETTGAIITTTTTGTGTTTITTTMSTAATAKTANPIPVASQPRQTYPSTLKDVRRLTAMIYQFVKTFVSSYPFSTYVLLGLLLTVFLPIWPDCTNDVINRNPILNDRLPMTDHKIRRTFVPPVPEDLPRYPWPRH</sequence>
<keyword evidence="2" id="KW-1133">Transmembrane helix</keyword>
<evidence type="ECO:0000313" key="4">
    <source>
        <dbReference type="Proteomes" id="UP000748756"/>
    </source>
</evidence>
<keyword evidence="4" id="KW-1185">Reference proteome</keyword>
<evidence type="ECO:0000256" key="1">
    <source>
        <dbReference type="SAM" id="MobiDB-lite"/>
    </source>
</evidence>
<feature type="transmembrane region" description="Helical" evidence="2">
    <location>
        <begin position="276"/>
        <end position="295"/>
    </location>
</feature>
<comment type="caution">
    <text evidence="3">The sequence shown here is derived from an EMBL/GenBank/DDBJ whole genome shotgun (WGS) entry which is preliminary data.</text>
</comment>
<proteinExistence type="predicted"/>
<evidence type="ECO:0000256" key="2">
    <source>
        <dbReference type="SAM" id="Phobius"/>
    </source>
</evidence>
<keyword evidence="2" id="KW-0812">Transmembrane</keyword>
<organism evidence="3 4">
    <name type="scientific">Linnemannia schmuckeri</name>
    <dbReference type="NCBI Taxonomy" id="64567"/>
    <lineage>
        <taxon>Eukaryota</taxon>
        <taxon>Fungi</taxon>
        <taxon>Fungi incertae sedis</taxon>
        <taxon>Mucoromycota</taxon>
        <taxon>Mortierellomycotina</taxon>
        <taxon>Mortierellomycetes</taxon>
        <taxon>Mortierellales</taxon>
        <taxon>Mortierellaceae</taxon>
        <taxon>Linnemannia</taxon>
    </lineage>
</organism>
<accession>A0A9P5RUE3</accession>